<feature type="chain" id="PRO_5037508786" evidence="1">
    <location>
        <begin position="26"/>
        <end position="153"/>
    </location>
</feature>
<feature type="signal peptide" evidence="1">
    <location>
        <begin position="1"/>
        <end position="25"/>
    </location>
</feature>
<dbReference type="AlphaFoldDB" id="A0A947GKG7"/>
<keyword evidence="3" id="KW-1185">Reference proteome</keyword>
<comment type="caution">
    <text evidence="2">The sequence shown here is derived from an EMBL/GenBank/DDBJ whole genome shotgun (WGS) entry which is preliminary data.</text>
</comment>
<dbReference type="Pfam" id="PF09912">
    <property type="entry name" value="DUF2141"/>
    <property type="match status" value="1"/>
</dbReference>
<gene>
    <name evidence="2" type="ORF">IXB50_18460</name>
</gene>
<organism evidence="2 3">
    <name type="scientific">Leptothoe spongobia TAU-MAC 1115</name>
    <dbReference type="NCBI Taxonomy" id="1967444"/>
    <lineage>
        <taxon>Bacteria</taxon>
        <taxon>Bacillati</taxon>
        <taxon>Cyanobacteriota</taxon>
        <taxon>Cyanophyceae</taxon>
        <taxon>Nodosilineales</taxon>
        <taxon>Cymatolegaceae</taxon>
        <taxon>Leptothoe</taxon>
        <taxon>Leptothoe spongobia</taxon>
    </lineage>
</organism>
<accession>A0A947GKG7</accession>
<evidence type="ECO:0000313" key="3">
    <source>
        <dbReference type="Proteomes" id="UP000717364"/>
    </source>
</evidence>
<name>A0A947GKG7_9CYAN</name>
<keyword evidence="1" id="KW-0732">Signal</keyword>
<dbReference type="Proteomes" id="UP000717364">
    <property type="component" value="Unassembled WGS sequence"/>
</dbReference>
<evidence type="ECO:0000256" key="1">
    <source>
        <dbReference type="SAM" id="SignalP"/>
    </source>
</evidence>
<protein>
    <submittedName>
        <fullName evidence="2">DUF2141 domain-containing protein</fullName>
    </submittedName>
</protein>
<sequence>MNRQPVLTGALILAAIGGLAYPAHGQLDQPTQLAVEISGLNQPQGQVCLNLFDSGAGFPSNRDQALQTQCLETTADVSLVATFEDLAPGSYAVSVFHDANSDSEFNRNFVGMPTEGFGFSRNPEALTGPPEFGEAVVLVAGAETRIEIELSYF</sequence>
<dbReference type="RefSeq" id="WP_215610476.1">
    <property type="nucleotide sequence ID" value="NZ_JADOES010000046.1"/>
</dbReference>
<evidence type="ECO:0000313" key="2">
    <source>
        <dbReference type="EMBL" id="MBT9317409.1"/>
    </source>
</evidence>
<proteinExistence type="predicted"/>
<reference evidence="2" key="1">
    <citation type="submission" date="2020-11" db="EMBL/GenBank/DDBJ databases">
        <authorList>
            <person name="Konstantinou D."/>
            <person name="Gkelis S."/>
            <person name="Popin R."/>
            <person name="Fewer D."/>
            <person name="Sivonen K."/>
        </authorList>
    </citation>
    <scope>NUCLEOTIDE SEQUENCE</scope>
    <source>
        <strain evidence="2">TAU-MAC 1115</strain>
    </source>
</reference>
<dbReference type="EMBL" id="JADOES010000046">
    <property type="protein sequence ID" value="MBT9317409.1"/>
    <property type="molecule type" value="Genomic_DNA"/>
</dbReference>
<dbReference type="InterPro" id="IPR018673">
    <property type="entry name" value="DUF2141"/>
</dbReference>
<reference evidence="2" key="2">
    <citation type="journal article" date="2021" name="Mar. Drugs">
        <title>Genome Reduction and Secondary Metabolism of the Marine Sponge-Associated Cyanobacterium Leptothoe.</title>
        <authorList>
            <person name="Konstantinou D."/>
            <person name="Popin R.V."/>
            <person name="Fewer D.P."/>
            <person name="Sivonen K."/>
            <person name="Gkelis S."/>
        </authorList>
    </citation>
    <scope>NUCLEOTIDE SEQUENCE</scope>
    <source>
        <strain evidence="2">TAU-MAC 1115</strain>
    </source>
</reference>